<gene>
    <name evidence="1" type="ORF">GCK72_003946</name>
</gene>
<dbReference type="CTD" id="9800799"/>
<accession>A0A6A5H832</accession>
<dbReference type="InterPro" id="IPR051341">
    <property type="entry name" value="Zyg-11_UBL_adapter"/>
</dbReference>
<dbReference type="EMBL" id="WUAV01000002">
    <property type="protein sequence ID" value="KAF1764000.1"/>
    <property type="molecule type" value="Genomic_DNA"/>
</dbReference>
<dbReference type="PANTHER" id="PTHR12904">
    <property type="match status" value="1"/>
</dbReference>
<name>A0A6A5H832_CAERE</name>
<dbReference type="Proteomes" id="UP000483820">
    <property type="component" value="Chromosome II"/>
</dbReference>
<organism evidence="1 2">
    <name type="scientific">Caenorhabditis remanei</name>
    <name type="common">Caenorhabditis vulgaris</name>
    <dbReference type="NCBI Taxonomy" id="31234"/>
    <lineage>
        <taxon>Eukaryota</taxon>
        <taxon>Metazoa</taxon>
        <taxon>Ecdysozoa</taxon>
        <taxon>Nematoda</taxon>
        <taxon>Chromadorea</taxon>
        <taxon>Rhabditida</taxon>
        <taxon>Rhabditina</taxon>
        <taxon>Rhabditomorpha</taxon>
        <taxon>Rhabditoidea</taxon>
        <taxon>Rhabditidae</taxon>
        <taxon>Peloderinae</taxon>
        <taxon>Caenorhabditis</taxon>
    </lineage>
</organism>
<dbReference type="KEGG" id="crq:GCK72_003946"/>
<dbReference type="Gene3D" id="3.80.10.10">
    <property type="entry name" value="Ribonuclease Inhibitor"/>
    <property type="match status" value="1"/>
</dbReference>
<sequence>MESLQNTCIQELANCIEDSKFKSYAKLIDGLPSGEKYKYQITPEPSNRIFEILTKGPLRFSSETANEISKVFNVTKVTLTSPIVNDASIDLLQSFNLVELRLLNMKEGRTEDHRYGYKKKFFDIIAALDSILNSKSLKSLRVLKIDGDHTKFNSDWIDQIANVLGPVLQQLDINFCRLPPNPFKTVFNRFPKLTELHVSYSNFSSIQGLSQLKNLEKLSLAGIPLNNADFKELFKLRKLQFLNLSDFDNDRVPTISFVEYSFQEKRNTPHPELKFVDISGCGGHLEMGHIERLVEIYPKLETIGLIDHFFFADDNIAIPGVKLLQDNTLEQCIDSLDYYLNNWGFQRETIGTIINGIDVQTRWQHDDPIPEEFMIQYLGKVIELIDHGATFTSLQNYEPLGILTQLDSDRLERITPSQRRSLSRYLLALQPHDNQISDYFRLFERCFTSDAFLATPHINYSMVCNKTIDLVLREVSKGGSDRKRALGMGKSILSKCLCKMSRNDETFRKKRFDGLFNYLMTGSDQRSRQAALDILVHVFSFSTNRRMAKNQKVQLKTEIMDCIDEYRQDGSIHIRNLQRFMQTNNTSSGVKNWIDRVMTKM</sequence>
<evidence type="ECO:0000313" key="1">
    <source>
        <dbReference type="EMBL" id="KAF1764000.1"/>
    </source>
</evidence>
<dbReference type="InterPro" id="IPR032675">
    <property type="entry name" value="LRR_dom_sf"/>
</dbReference>
<evidence type="ECO:0000313" key="2">
    <source>
        <dbReference type="Proteomes" id="UP000483820"/>
    </source>
</evidence>
<dbReference type="AlphaFoldDB" id="A0A6A5H832"/>
<proteinExistence type="predicted"/>
<dbReference type="GeneID" id="9800799"/>
<dbReference type="GO" id="GO:0031462">
    <property type="term" value="C:Cul2-RING ubiquitin ligase complex"/>
    <property type="evidence" value="ECO:0007669"/>
    <property type="project" value="TreeGrafter"/>
</dbReference>
<reference evidence="1 2" key="1">
    <citation type="submission" date="2019-12" db="EMBL/GenBank/DDBJ databases">
        <title>Chromosome-level assembly of the Caenorhabditis remanei genome.</title>
        <authorList>
            <person name="Teterina A.A."/>
            <person name="Willis J.H."/>
            <person name="Phillips P.C."/>
        </authorList>
    </citation>
    <scope>NUCLEOTIDE SEQUENCE [LARGE SCALE GENOMIC DNA]</scope>
    <source>
        <strain evidence="1 2">PX506</strain>
        <tissue evidence="1">Whole organism</tissue>
    </source>
</reference>
<dbReference type="PANTHER" id="PTHR12904:SF28">
    <property type="entry name" value="ATP SYNTHASE SUBUNIT ALPHA-RELATED"/>
    <property type="match status" value="1"/>
</dbReference>
<comment type="caution">
    <text evidence="1">The sequence shown here is derived from an EMBL/GenBank/DDBJ whole genome shotgun (WGS) entry which is preliminary data.</text>
</comment>
<protein>
    <submittedName>
        <fullName evidence="1">Uncharacterized protein</fullName>
    </submittedName>
</protein>
<dbReference type="RefSeq" id="XP_003092819.2">
    <property type="nucleotide sequence ID" value="XM_003092771.2"/>
</dbReference>
<dbReference type="SUPFAM" id="SSF52047">
    <property type="entry name" value="RNI-like"/>
    <property type="match status" value="1"/>
</dbReference>